<dbReference type="Pfam" id="PF04860">
    <property type="entry name" value="Phage_portal"/>
    <property type="match status" value="1"/>
</dbReference>
<name>A0A8S5M5J0_9CAUD</name>
<proteinExistence type="predicted"/>
<keyword evidence="2" id="KW-1160">Virus entry into host cell</keyword>
<keyword evidence="2" id="KW-1171">Viral genome ejection through host cell envelope</keyword>
<evidence type="ECO:0000256" key="1">
    <source>
        <dbReference type="ARBA" id="ARBA00022950"/>
    </source>
</evidence>
<keyword evidence="1" id="KW-1188">Viral release from host cell</keyword>
<evidence type="ECO:0000256" key="3">
    <source>
        <dbReference type="ARBA" id="ARBA00023219"/>
    </source>
</evidence>
<keyword evidence="2" id="KW-1162">Viral penetration into host cytoplasm</keyword>
<dbReference type="EMBL" id="BK014825">
    <property type="protein sequence ID" value="DAD77408.1"/>
    <property type="molecule type" value="Genomic_DNA"/>
</dbReference>
<dbReference type="InterPro" id="IPR006944">
    <property type="entry name" value="Phage/GTA_portal"/>
</dbReference>
<evidence type="ECO:0000313" key="4">
    <source>
        <dbReference type="EMBL" id="DAD77408.1"/>
    </source>
</evidence>
<evidence type="ECO:0000256" key="2">
    <source>
        <dbReference type="ARBA" id="ARBA00023009"/>
    </source>
</evidence>
<reference evidence="4" key="1">
    <citation type="journal article" date="2021" name="Proc. Natl. Acad. Sci. U.S.A.">
        <title>A Catalog of Tens of Thousands of Viruses from Human Metagenomes Reveals Hidden Associations with Chronic Diseases.</title>
        <authorList>
            <person name="Tisza M.J."/>
            <person name="Buck C.B."/>
        </authorList>
    </citation>
    <scope>NUCLEOTIDE SEQUENCE</scope>
    <source>
        <strain evidence="4">Ctulf7</strain>
    </source>
</reference>
<sequence length="370" mass="41719">MFKFLKQNSDGTLQDFFVDYVTNYNAISDLAMEIGISRIADVIAKCGFNVHSPNEDVKDIEYCLNVKPNPNQNATDFWKQAIYRMIHDDDGCLIVKLNSGIYIADSFMIDYQVVKERTYSNIYLVVDDKTYRINKKFKASDVVHLKYSNPRLIELLKNVNDLNAKGWSVALNGFKSKAPKIKVNIPSQLKIKTANDQIITSNEYAEQVAEKLSKDEIKAIVSGNGIDISVIDMKNSLSSADIKAMREEIFTTTAMALGIPKSIFYGEATSNDDEFITYACEPIMNIIDNAVCGAWLTPEEYANGNRIQINRLCVRHIDVINSAGNLDKLYSNGWSFNDVLKLLGQPTIDETWADERRFTKNYSTDVENGG</sequence>
<accession>A0A8S5M5J0</accession>
<keyword evidence="3" id="KW-0231">Viral genome packaging</keyword>
<organism evidence="4">
    <name type="scientific">Siphoviridae sp. ctulf7</name>
    <dbReference type="NCBI Taxonomy" id="2826505"/>
    <lineage>
        <taxon>Viruses</taxon>
        <taxon>Duplodnaviria</taxon>
        <taxon>Heunggongvirae</taxon>
        <taxon>Uroviricota</taxon>
        <taxon>Caudoviricetes</taxon>
    </lineage>
</organism>
<protein>
    <submittedName>
        <fullName evidence="4">Portal protein</fullName>
    </submittedName>
</protein>
<keyword evidence="1" id="KW-0118">Viral capsid assembly</keyword>